<evidence type="ECO:0000313" key="11">
    <source>
        <dbReference type="Proteomes" id="UP000033618"/>
    </source>
</evidence>
<keyword evidence="5 8" id="KW-0812">Transmembrane</keyword>
<feature type="transmembrane region" description="Helical" evidence="8">
    <location>
        <begin position="137"/>
        <end position="159"/>
    </location>
</feature>
<feature type="transmembrane region" description="Helical" evidence="8">
    <location>
        <begin position="165"/>
        <end position="187"/>
    </location>
</feature>
<reference evidence="10 11" key="1">
    <citation type="submission" date="2015-03" db="EMBL/GenBank/DDBJ databases">
        <title>Draft Genome Sequence of Burkholderia andropogonis type strain ICMP2807, isolated from Sorghum bicolor.</title>
        <authorList>
            <person name="Lopes-Santos L."/>
            <person name="Castro D.B."/>
            <person name="Ottoboni L.M."/>
            <person name="Park D."/>
            <person name="Weirc B.S."/>
            <person name="Destefano S.A."/>
        </authorList>
    </citation>
    <scope>NUCLEOTIDE SEQUENCE [LARGE SCALE GENOMIC DNA]</scope>
    <source>
        <strain evidence="10 11">ICMP2807</strain>
    </source>
</reference>
<comment type="subcellular location">
    <subcellularLocation>
        <location evidence="8">Cell inner membrane</location>
        <topology evidence="8">Multi-pass membrane protein</topology>
    </subcellularLocation>
    <subcellularLocation>
        <location evidence="1">Cell membrane</location>
        <topology evidence="1">Multi-pass membrane protein</topology>
    </subcellularLocation>
</comment>
<keyword evidence="3 8" id="KW-0813">Transport</keyword>
<dbReference type="PANTHER" id="PTHR23502:SF132">
    <property type="entry name" value="POLYAMINE TRANSPORTER 2-RELATED"/>
    <property type="match status" value="1"/>
</dbReference>
<dbReference type="AlphaFoldDB" id="A0A0F5JX11"/>
<dbReference type="GO" id="GO:0042910">
    <property type="term" value="F:xenobiotic transmembrane transporter activity"/>
    <property type="evidence" value="ECO:0007669"/>
    <property type="project" value="InterPro"/>
</dbReference>
<accession>A0A0F5JX11</accession>
<feature type="transmembrane region" description="Helical" evidence="8">
    <location>
        <begin position="208"/>
        <end position="231"/>
    </location>
</feature>
<dbReference type="InterPro" id="IPR011701">
    <property type="entry name" value="MFS"/>
</dbReference>
<feature type="transmembrane region" description="Helical" evidence="8">
    <location>
        <begin position="79"/>
        <end position="102"/>
    </location>
</feature>
<evidence type="ECO:0000259" key="9">
    <source>
        <dbReference type="PROSITE" id="PS50850"/>
    </source>
</evidence>
<evidence type="ECO:0000256" key="1">
    <source>
        <dbReference type="ARBA" id="ARBA00004651"/>
    </source>
</evidence>
<evidence type="ECO:0000256" key="4">
    <source>
        <dbReference type="ARBA" id="ARBA00022475"/>
    </source>
</evidence>
<feature type="transmembrane region" description="Helical" evidence="8">
    <location>
        <begin position="370"/>
        <end position="393"/>
    </location>
</feature>
<feature type="transmembrane region" description="Helical" evidence="8">
    <location>
        <begin position="12"/>
        <end position="35"/>
    </location>
</feature>
<feature type="transmembrane region" description="Helical" evidence="8">
    <location>
        <begin position="251"/>
        <end position="269"/>
    </location>
</feature>
<dbReference type="Gene3D" id="1.20.1720.10">
    <property type="entry name" value="Multidrug resistance protein D"/>
    <property type="match status" value="1"/>
</dbReference>
<dbReference type="Proteomes" id="UP000033618">
    <property type="component" value="Unassembled WGS sequence"/>
</dbReference>
<comment type="similarity">
    <text evidence="2 8">Belongs to the major facilitator superfamily. Bcr/CmlA family.</text>
</comment>
<evidence type="ECO:0000256" key="7">
    <source>
        <dbReference type="ARBA" id="ARBA00023136"/>
    </source>
</evidence>
<evidence type="ECO:0000313" key="10">
    <source>
        <dbReference type="EMBL" id="KKB62164.1"/>
    </source>
</evidence>
<dbReference type="SUPFAM" id="SSF103473">
    <property type="entry name" value="MFS general substrate transporter"/>
    <property type="match status" value="1"/>
</dbReference>
<keyword evidence="8" id="KW-0997">Cell inner membrane</keyword>
<evidence type="ECO:0000256" key="6">
    <source>
        <dbReference type="ARBA" id="ARBA00022989"/>
    </source>
</evidence>
<dbReference type="GO" id="GO:0005886">
    <property type="term" value="C:plasma membrane"/>
    <property type="evidence" value="ECO:0007669"/>
    <property type="project" value="UniProtKB-SubCell"/>
</dbReference>
<name>A0A0F5JX11_9BURK</name>
<dbReference type="NCBIfam" id="TIGR00710">
    <property type="entry name" value="efflux_Bcr_CflA"/>
    <property type="match status" value="1"/>
</dbReference>
<keyword evidence="4" id="KW-1003">Cell membrane</keyword>
<dbReference type="PROSITE" id="PS50850">
    <property type="entry name" value="MFS"/>
    <property type="match status" value="1"/>
</dbReference>
<dbReference type="CDD" id="cd17320">
    <property type="entry name" value="MFS_MdfA_MDR_like"/>
    <property type="match status" value="1"/>
</dbReference>
<evidence type="ECO:0000256" key="8">
    <source>
        <dbReference type="RuleBase" id="RU365088"/>
    </source>
</evidence>
<dbReference type="EMBL" id="LAQU01000024">
    <property type="protein sequence ID" value="KKB62164.1"/>
    <property type="molecule type" value="Genomic_DNA"/>
</dbReference>
<comment type="caution">
    <text evidence="10">The sequence shown here is derived from an EMBL/GenBank/DDBJ whole genome shotgun (WGS) entry which is preliminary data.</text>
</comment>
<dbReference type="InterPro" id="IPR004812">
    <property type="entry name" value="Efflux_drug-R_Bcr/CmlA"/>
</dbReference>
<feature type="transmembrane region" description="Helical" evidence="8">
    <location>
        <begin position="281"/>
        <end position="301"/>
    </location>
</feature>
<organism evidence="10 11">
    <name type="scientific">Robbsia andropogonis</name>
    <dbReference type="NCBI Taxonomy" id="28092"/>
    <lineage>
        <taxon>Bacteria</taxon>
        <taxon>Pseudomonadati</taxon>
        <taxon>Pseudomonadota</taxon>
        <taxon>Betaproteobacteria</taxon>
        <taxon>Burkholderiales</taxon>
        <taxon>Burkholderiaceae</taxon>
        <taxon>Robbsia</taxon>
    </lineage>
</organism>
<protein>
    <recommendedName>
        <fullName evidence="8">Bcr/CflA family efflux transporter</fullName>
    </recommendedName>
</protein>
<keyword evidence="11" id="KW-1185">Reference proteome</keyword>
<dbReference type="InterPro" id="IPR020846">
    <property type="entry name" value="MFS_dom"/>
</dbReference>
<dbReference type="Pfam" id="PF07690">
    <property type="entry name" value="MFS_1"/>
    <property type="match status" value="1"/>
</dbReference>
<evidence type="ECO:0000256" key="2">
    <source>
        <dbReference type="ARBA" id="ARBA00006236"/>
    </source>
</evidence>
<dbReference type="PANTHER" id="PTHR23502">
    <property type="entry name" value="MAJOR FACILITATOR SUPERFAMILY"/>
    <property type="match status" value="1"/>
</dbReference>
<dbReference type="InterPro" id="IPR036259">
    <property type="entry name" value="MFS_trans_sf"/>
</dbReference>
<keyword evidence="6 8" id="KW-1133">Transmembrane helix</keyword>
<feature type="transmembrane region" description="Helical" evidence="8">
    <location>
        <begin position="47"/>
        <end position="67"/>
    </location>
</feature>
<dbReference type="STRING" id="28092.WM40_19190"/>
<proteinExistence type="inferred from homology"/>
<gene>
    <name evidence="10" type="ORF">WM40_19190</name>
</gene>
<evidence type="ECO:0000256" key="5">
    <source>
        <dbReference type="ARBA" id="ARBA00022692"/>
    </source>
</evidence>
<dbReference type="GO" id="GO:1990961">
    <property type="term" value="P:xenobiotic detoxification by transmembrane export across the plasma membrane"/>
    <property type="evidence" value="ECO:0007669"/>
    <property type="project" value="InterPro"/>
</dbReference>
<dbReference type="PATRIC" id="fig|28092.6.peg.4505"/>
<feature type="transmembrane region" description="Helical" evidence="8">
    <location>
        <begin position="341"/>
        <end position="364"/>
    </location>
</feature>
<feature type="transmembrane region" description="Helical" evidence="8">
    <location>
        <begin position="307"/>
        <end position="329"/>
    </location>
</feature>
<keyword evidence="7 8" id="KW-0472">Membrane</keyword>
<feature type="domain" description="Major facilitator superfamily (MFS) profile" evidence="9">
    <location>
        <begin position="13"/>
        <end position="397"/>
    </location>
</feature>
<feature type="transmembrane region" description="Helical" evidence="8">
    <location>
        <begin position="108"/>
        <end position="125"/>
    </location>
</feature>
<evidence type="ECO:0000256" key="3">
    <source>
        <dbReference type="ARBA" id="ARBA00022448"/>
    </source>
</evidence>
<sequence length="399" mass="40797">MAAPLRSTVPKAPLWLLVMITISGTLAMHIFVPALPDAAHAFGVGPAAMQATISVYIIGLAFGQLVYGPLSDGLGRRPMLLFGLALYGVASAIAMCATSVHVLIVARLFQALGGCAGLALGRAIVRDTSASDEAVRALALMNLMMMVGPGFAPLAAWGLVSIGGWRLVFVVLTVLGTATLFLTWRMIPETGSPSGNVSAAKLLRDYGTLLRVPAFLGYAIGGGCATTSIYGYIAAAPFIVMQVLHRPLGEVGIYLALLIVGMSIGNATTRRLIRGVSLTRLLIAGNIVSLASAVALLLIVLADTLTVSSAVGCTFLFALGAGLSSPAALSKALAVDNRLTGSAAGLYGFTQMAVGSLCTTLTSLGGHPALAAAVVLTGAALIAQGGFICALRYERRNAA</sequence>